<reference evidence="3" key="1">
    <citation type="submission" date="2016-10" db="EMBL/GenBank/DDBJ databases">
        <authorList>
            <person name="Varghese N."/>
            <person name="Submissions S."/>
        </authorList>
    </citation>
    <scope>NUCLEOTIDE SEQUENCE [LARGE SCALE GENOMIC DNA]</scope>
    <source>
        <strain evidence="3">DSM 21772</strain>
    </source>
</reference>
<evidence type="ECO:0000313" key="2">
    <source>
        <dbReference type="EMBL" id="SDS25510.1"/>
    </source>
</evidence>
<feature type="domain" description="Amidohydrolase 3" evidence="1">
    <location>
        <begin position="46"/>
        <end position="540"/>
    </location>
</feature>
<dbReference type="CDD" id="cd01300">
    <property type="entry name" value="YtcJ_like"/>
    <property type="match status" value="1"/>
</dbReference>
<protein>
    <recommendedName>
        <fullName evidence="1">Amidohydrolase 3 domain-containing protein</fullName>
    </recommendedName>
</protein>
<dbReference type="GO" id="GO:0016810">
    <property type="term" value="F:hydrolase activity, acting on carbon-nitrogen (but not peptide) bonds"/>
    <property type="evidence" value="ECO:0007669"/>
    <property type="project" value="InterPro"/>
</dbReference>
<dbReference type="PANTHER" id="PTHR22642">
    <property type="entry name" value="IMIDAZOLONEPROPIONASE"/>
    <property type="match status" value="1"/>
</dbReference>
<dbReference type="Pfam" id="PF07969">
    <property type="entry name" value="Amidohydro_3"/>
    <property type="match status" value="1"/>
</dbReference>
<name>A0A1H1QPV6_9MICO</name>
<keyword evidence="3" id="KW-1185">Reference proteome</keyword>
<dbReference type="RefSeq" id="WP_083363185.1">
    <property type="nucleotide sequence ID" value="NZ_LT629742.1"/>
</dbReference>
<dbReference type="InterPro" id="IPR013108">
    <property type="entry name" value="Amidohydro_3"/>
</dbReference>
<accession>A0A1H1QPV6</accession>
<dbReference type="OrthoDB" id="3173428at2"/>
<gene>
    <name evidence="2" type="ORF">SAMN04489834_1145</name>
</gene>
<dbReference type="PANTHER" id="PTHR22642:SF2">
    <property type="entry name" value="PROTEIN LONG AFTER FAR-RED 3"/>
    <property type="match status" value="1"/>
</dbReference>
<dbReference type="SUPFAM" id="SSF51338">
    <property type="entry name" value="Composite domain of metallo-dependent hydrolases"/>
    <property type="match status" value="1"/>
</dbReference>
<dbReference type="Gene3D" id="2.30.40.10">
    <property type="entry name" value="Urease, subunit C, domain 1"/>
    <property type="match status" value="1"/>
</dbReference>
<dbReference type="Gene3D" id="3.10.310.70">
    <property type="match status" value="1"/>
</dbReference>
<sequence>MEFDALFHNGVIATGDPAHPAATRLAVHGGRIIALDDEIVGRPRQSIDLHGARVLPGFHDAHYHLSLTGARLAALDLRPSAVTTLDELYRALGEYASGLAPDAWVKASGYDQNVLGAHPTAEGIDAVVGGRPASVEHVSGHMLVANTAAFARAGFADRIGVPEVAGGHVERDASGRASGLLQERAQEIINAVTRPLALEEVQRNLQLASDQAVAYGLTSLTEPGIGAPEMIGNTQVDLHSYQVAVEAGVIRPRMTVMPYISTLHDITGTREPDWFGIDLGIRTGFGDDRLSIGPVKIVSDGSLIGKSAAMHHCYHGEPENAGFMLVGPEQLRQQIIGAHAAGWTVATHAIGDSAVDHVLDAVAEAQQRYPRPGVRHRIEHFAVASDAQVARAAELGVIPVPQGTFISDFGDGMSAALGEERTATCYRVASLLAAGIVVPGSTDSPVSDGNPLRSIHDMVNRLTASGRPFAPEERVSIEDAVRAYTYGSAYAVGKEDRVGTLAAGMLADFVVLSDDIFAVDSAAIKDITVTGTVIGGEVVYDAGAFGKEAAQ</sequence>
<proteinExistence type="predicted"/>
<dbReference type="EMBL" id="LT629742">
    <property type="protein sequence ID" value="SDS25510.1"/>
    <property type="molecule type" value="Genomic_DNA"/>
</dbReference>
<evidence type="ECO:0000313" key="3">
    <source>
        <dbReference type="Proteomes" id="UP000181956"/>
    </source>
</evidence>
<organism evidence="2 3">
    <name type="scientific">Microterricola viridarii</name>
    <dbReference type="NCBI Taxonomy" id="412690"/>
    <lineage>
        <taxon>Bacteria</taxon>
        <taxon>Bacillati</taxon>
        <taxon>Actinomycetota</taxon>
        <taxon>Actinomycetes</taxon>
        <taxon>Micrococcales</taxon>
        <taxon>Microbacteriaceae</taxon>
        <taxon>Microterricola</taxon>
    </lineage>
</organism>
<dbReference type="Gene3D" id="3.20.20.140">
    <property type="entry name" value="Metal-dependent hydrolases"/>
    <property type="match status" value="1"/>
</dbReference>
<dbReference type="InterPro" id="IPR032466">
    <property type="entry name" value="Metal_Hydrolase"/>
</dbReference>
<evidence type="ECO:0000259" key="1">
    <source>
        <dbReference type="Pfam" id="PF07969"/>
    </source>
</evidence>
<dbReference type="Proteomes" id="UP000181956">
    <property type="component" value="Chromosome I"/>
</dbReference>
<dbReference type="STRING" id="412690.SAMN04489834_1145"/>
<dbReference type="AlphaFoldDB" id="A0A1H1QPV6"/>
<dbReference type="InterPro" id="IPR033932">
    <property type="entry name" value="YtcJ-like"/>
</dbReference>
<dbReference type="InterPro" id="IPR011059">
    <property type="entry name" value="Metal-dep_hydrolase_composite"/>
</dbReference>
<dbReference type="SUPFAM" id="SSF51556">
    <property type="entry name" value="Metallo-dependent hydrolases"/>
    <property type="match status" value="1"/>
</dbReference>